<dbReference type="AlphaFoldDB" id="A0A1U7YNN2"/>
<gene>
    <name evidence="3" type="primary">LOC104246682</name>
</gene>
<reference evidence="3" key="2">
    <citation type="submission" date="2025-08" db="UniProtKB">
        <authorList>
            <consortium name="RefSeq"/>
        </authorList>
    </citation>
    <scope>IDENTIFICATION</scope>
    <source>
        <tissue evidence="3">Leaf</tissue>
    </source>
</reference>
<dbReference type="Pfam" id="PF10536">
    <property type="entry name" value="PMD"/>
    <property type="match status" value="1"/>
</dbReference>
<reference evidence="2" key="1">
    <citation type="journal article" date="2013" name="Genome Biol.">
        <title>Reference genomes and transcriptomes of Nicotiana sylvestris and Nicotiana tomentosiformis.</title>
        <authorList>
            <person name="Sierro N."/>
            <person name="Battey J.N."/>
            <person name="Ouadi S."/>
            <person name="Bovet L."/>
            <person name="Goepfert S."/>
            <person name="Bakaher N."/>
            <person name="Peitsch M.C."/>
            <person name="Ivanov N.V."/>
        </authorList>
    </citation>
    <scope>NUCLEOTIDE SEQUENCE [LARGE SCALE GENOMIC DNA]</scope>
</reference>
<dbReference type="Proteomes" id="UP000189701">
    <property type="component" value="Unplaced"/>
</dbReference>
<dbReference type="PANTHER" id="PTHR46033:SF8">
    <property type="entry name" value="PROTEIN MAINTENANCE OF MERISTEMS-LIKE"/>
    <property type="match status" value="1"/>
</dbReference>
<name>A0A1U7YNN2_NICSY</name>
<dbReference type="GeneID" id="104246682"/>
<sequence>MALIEQWRPETHIFHFPIGEATITLQDVEVLYGLPVNGHPVALPPGLREYTGDYYLDMLQRLTGFRPADERALSGATCLQLTFIQQHLEAMHDDMTHDTPDLYIDRYTSWGAAILSYLYRQICRASMSTQHDIAGFLPLLHPPLPPLAPDAPPMLLPLARRWVKRRGYGREYEARHNLPLCRDLLDLLEGAQSSSISLMCLDIVEHNATERGGYDIYGMAKGANRYLEPATRPDSAPHPAG</sequence>
<proteinExistence type="predicted"/>
<dbReference type="InterPro" id="IPR019557">
    <property type="entry name" value="AminoTfrase-like_pln_mobile"/>
</dbReference>
<dbReference type="GO" id="GO:0010073">
    <property type="term" value="P:meristem maintenance"/>
    <property type="evidence" value="ECO:0007669"/>
    <property type="project" value="InterPro"/>
</dbReference>
<organism evidence="2 3">
    <name type="scientific">Nicotiana sylvestris</name>
    <name type="common">Wood tobacco</name>
    <name type="synonym">South American tobacco</name>
    <dbReference type="NCBI Taxonomy" id="4096"/>
    <lineage>
        <taxon>Eukaryota</taxon>
        <taxon>Viridiplantae</taxon>
        <taxon>Streptophyta</taxon>
        <taxon>Embryophyta</taxon>
        <taxon>Tracheophyta</taxon>
        <taxon>Spermatophyta</taxon>
        <taxon>Magnoliopsida</taxon>
        <taxon>eudicotyledons</taxon>
        <taxon>Gunneridae</taxon>
        <taxon>Pentapetalae</taxon>
        <taxon>asterids</taxon>
        <taxon>lamiids</taxon>
        <taxon>Solanales</taxon>
        <taxon>Solanaceae</taxon>
        <taxon>Nicotianoideae</taxon>
        <taxon>Nicotianeae</taxon>
        <taxon>Nicotiana</taxon>
    </lineage>
</organism>
<dbReference type="InterPro" id="IPR044824">
    <property type="entry name" value="MAIN-like"/>
</dbReference>
<keyword evidence="2" id="KW-1185">Reference proteome</keyword>
<dbReference type="PANTHER" id="PTHR46033">
    <property type="entry name" value="PROTEIN MAIN-LIKE 2"/>
    <property type="match status" value="1"/>
</dbReference>
<dbReference type="KEGG" id="nsy:104246682"/>
<dbReference type="RefSeq" id="XP_009800849.1">
    <property type="nucleotide sequence ID" value="XM_009802547.1"/>
</dbReference>
<feature type="domain" description="Aminotransferase-like plant mobile" evidence="1">
    <location>
        <begin position="1"/>
        <end position="89"/>
    </location>
</feature>
<protein>
    <submittedName>
        <fullName evidence="3">Serine/threonine-protein phosphatase 7 long form homolog</fullName>
    </submittedName>
</protein>
<evidence type="ECO:0000313" key="2">
    <source>
        <dbReference type="Proteomes" id="UP000189701"/>
    </source>
</evidence>
<evidence type="ECO:0000259" key="1">
    <source>
        <dbReference type="Pfam" id="PF10536"/>
    </source>
</evidence>
<evidence type="ECO:0000313" key="3">
    <source>
        <dbReference type="RefSeq" id="XP_009800849.1"/>
    </source>
</evidence>
<accession>A0A1U7YNN2</accession>